<evidence type="ECO:0000256" key="3">
    <source>
        <dbReference type="SAM" id="MobiDB-lite"/>
    </source>
</evidence>
<dbReference type="EMBL" id="JAGTJJ010000005">
    <property type="protein sequence ID" value="MDC3981722.1"/>
    <property type="molecule type" value="Genomic_DNA"/>
</dbReference>
<dbReference type="Proteomes" id="UP001151081">
    <property type="component" value="Unassembled WGS sequence"/>
</dbReference>
<evidence type="ECO:0000259" key="4">
    <source>
        <dbReference type="PROSITE" id="PS50110"/>
    </source>
</evidence>
<evidence type="ECO:0000256" key="1">
    <source>
        <dbReference type="ARBA" id="ARBA00022553"/>
    </source>
</evidence>
<reference evidence="5 6" key="1">
    <citation type="submission" date="2021-04" db="EMBL/GenBank/DDBJ databases">
        <title>Genome analysis of Polyangium sp.</title>
        <authorList>
            <person name="Li Y."/>
            <person name="Wang J."/>
        </authorList>
    </citation>
    <scope>NUCLEOTIDE SEQUENCE [LARGE SCALE GENOMIC DNA]</scope>
    <source>
        <strain evidence="5 6">SDU14</strain>
    </source>
</reference>
<feature type="modified residue" description="4-aspartylphosphate" evidence="2">
    <location>
        <position position="94"/>
    </location>
</feature>
<evidence type="ECO:0000256" key="2">
    <source>
        <dbReference type="PROSITE-ProRule" id="PRU00169"/>
    </source>
</evidence>
<name>A0A9X3X130_9BACT</name>
<dbReference type="PANTHER" id="PTHR44591">
    <property type="entry name" value="STRESS RESPONSE REGULATOR PROTEIN 1"/>
    <property type="match status" value="1"/>
</dbReference>
<evidence type="ECO:0000313" key="6">
    <source>
        <dbReference type="Proteomes" id="UP001151081"/>
    </source>
</evidence>
<sequence>MVGPPLPDYNPVRSMSAPDPMNDTKRQSRSLTPNGFPGVRARRTRILVIDDDPRFGESAVQRLADMGFEARFHHGPLGVLQAIRDMRCDLVLLDVNMPKLDGSIVIRMIRDSNGLGEVRVLLCSNMEANVLVRMAQFLGAYGAVPKDVGDAAFVAELRAALQKRPAIQVG</sequence>
<gene>
    <name evidence="5" type="ORF">KEG57_14500</name>
</gene>
<dbReference type="InterPro" id="IPR001789">
    <property type="entry name" value="Sig_transdc_resp-reg_receiver"/>
</dbReference>
<evidence type="ECO:0000313" key="5">
    <source>
        <dbReference type="EMBL" id="MDC3981722.1"/>
    </source>
</evidence>
<dbReference type="Gene3D" id="3.40.50.2300">
    <property type="match status" value="1"/>
</dbReference>
<keyword evidence="1 2" id="KW-0597">Phosphoprotein</keyword>
<dbReference type="AlphaFoldDB" id="A0A9X3X130"/>
<comment type="caution">
    <text evidence="5">The sequence shown here is derived from an EMBL/GenBank/DDBJ whole genome shotgun (WGS) entry which is preliminary data.</text>
</comment>
<dbReference type="PROSITE" id="PS50110">
    <property type="entry name" value="RESPONSE_REGULATORY"/>
    <property type="match status" value="1"/>
</dbReference>
<dbReference type="Pfam" id="PF00072">
    <property type="entry name" value="Response_reg"/>
    <property type="match status" value="1"/>
</dbReference>
<dbReference type="SMART" id="SM00448">
    <property type="entry name" value="REC"/>
    <property type="match status" value="1"/>
</dbReference>
<dbReference type="GO" id="GO:0000160">
    <property type="term" value="P:phosphorelay signal transduction system"/>
    <property type="evidence" value="ECO:0007669"/>
    <property type="project" value="InterPro"/>
</dbReference>
<dbReference type="SUPFAM" id="SSF52172">
    <property type="entry name" value="CheY-like"/>
    <property type="match status" value="1"/>
</dbReference>
<dbReference type="InterPro" id="IPR050595">
    <property type="entry name" value="Bact_response_regulator"/>
</dbReference>
<dbReference type="RefSeq" id="WP_272420390.1">
    <property type="nucleotide sequence ID" value="NZ_JAGTJJ010000005.1"/>
</dbReference>
<organism evidence="5 6">
    <name type="scientific">Polyangium jinanense</name>
    <dbReference type="NCBI Taxonomy" id="2829994"/>
    <lineage>
        <taxon>Bacteria</taxon>
        <taxon>Pseudomonadati</taxon>
        <taxon>Myxococcota</taxon>
        <taxon>Polyangia</taxon>
        <taxon>Polyangiales</taxon>
        <taxon>Polyangiaceae</taxon>
        <taxon>Polyangium</taxon>
    </lineage>
</organism>
<proteinExistence type="predicted"/>
<keyword evidence="6" id="KW-1185">Reference proteome</keyword>
<dbReference type="InterPro" id="IPR011006">
    <property type="entry name" value="CheY-like_superfamily"/>
</dbReference>
<dbReference type="PANTHER" id="PTHR44591:SF23">
    <property type="entry name" value="CHEY SUBFAMILY"/>
    <property type="match status" value="1"/>
</dbReference>
<protein>
    <submittedName>
        <fullName evidence="5">Response regulator</fullName>
    </submittedName>
</protein>
<accession>A0A9X3X130</accession>
<feature type="region of interest" description="Disordered" evidence="3">
    <location>
        <begin position="1"/>
        <end position="37"/>
    </location>
</feature>
<feature type="domain" description="Response regulatory" evidence="4">
    <location>
        <begin position="45"/>
        <end position="161"/>
    </location>
</feature>